<dbReference type="InterPro" id="IPR033865">
    <property type="entry name" value="Ataxin-3"/>
</dbReference>
<dbReference type="Pfam" id="PF02099">
    <property type="entry name" value="Josephin"/>
    <property type="match status" value="1"/>
</dbReference>
<comment type="subcellular location">
    <subcellularLocation>
        <location evidence="2">Nucleus</location>
    </subcellularLocation>
</comment>
<evidence type="ECO:0000256" key="5">
    <source>
        <dbReference type="ARBA" id="ARBA00022741"/>
    </source>
</evidence>
<keyword evidence="9" id="KW-0805">Transcription regulation</keyword>
<reference evidence="16" key="1">
    <citation type="submission" date="2021-02" db="EMBL/GenBank/DDBJ databases">
        <authorList>
            <person name="Dougan E. K."/>
            <person name="Rhodes N."/>
            <person name="Thang M."/>
            <person name="Chan C."/>
        </authorList>
    </citation>
    <scope>NUCLEOTIDE SEQUENCE</scope>
</reference>
<gene>
    <name evidence="16" type="primary">atx-3</name>
    <name evidence="16" type="ORF">SNAT2548_LOCUS5654</name>
</gene>
<evidence type="ECO:0000256" key="13">
    <source>
        <dbReference type="SAM" id="Coils"/>
    </source>
</evidence>
<dbReference type="EMBL" id="CAJNDS010000364">
    <property type="protein sequence ID" value="CAE7197921.1"/>
    <property type="molecule type" value="Genomic_DNA"/>
</dbReference>
<evidence type="ECO:0000256" key="6">
    <source>
        <dbReference type="ARBA" id="ARBA00022786"/>
    </source>
</evidence>
<evidence type="ECO:0000256" key="1">
    <source>
        <dbReference type="ARBA" id="ARBA00000707"/>
    </source>
</evidence>
<keyword evidence="13" id="KW-0175">Coiled coil</keyword>
<comment type="caution">
    <text evidence="16">The sequence shown here is derived from an EMBL/GenBank/DDBJ whole genome shotgun (WGS) entry which is preliminary data.</text>
</comment>
<dbReference type="Gene3D" id="3.40.50.300">
    <property type="entry name" value="P-loop containing nucleotide triphosphate hydrolases"/>
    <property type="match status" value="1"/>
</dbReference>
<evidence type="ECO:0000313" key="17">
    <source>
        <dbReference type="Proteomes" id="UP000604046"/>
    </source>
</evidence>
<keyword evidence="4" id="KW-0645">Protease</keyword>
<keyword evidence="7 12" id="KW-0378">Hydrolase</keyword>
<accession>A0A812J688</accession>
<evidence type="ECO:0000256" key="12">
    <source>
        <dbReference type="PROSITE-ProRule" id="PRU00331"/>
    </source>
</evidence>
<feature type="active site" evidence="12">
    <location>
        <position position="191"/>
    </location>
</feature>
<dbReference type="PROSITE" id="PS50957">
    <property type="entry name" value="JOSEPHIN"/>
    <property type="match status" value="1"/>
</dbReference>
<keyword evidence="11" id="KW-0539">Nucleus</keyword>
<protein>
    <recommendedName>
        <fullName evidence="3">ubiquitinyl hydrolase 1</fullName>
        <ecNumber evidence="3">3.4.19.12</ecNumber>
    </recommendedName>
</protein>
<keyword evidence="17" id="KW-1185">Reference proteome</keyword>
<dbReference type="SMART" id="SM01246">
    <property type="entry name" value="Josephin"/>
    <property type="match status" value="1"/>
</dbReference>
<feature type="region of interest" description="Disordered" evidence="14">
    <location>
        <begin position="810"/>
        <end position="846"/>
    </location>
</feature>
<keyword evidence="8" id="KW-0788">Thiol protease</keyword>
<proteinExistence type="predicted"/>
<dbReference type="GO" id="GO:0016579">
    <property type="term" value="P:protein deubiquitination"/>
    <property type="evidence" value="ECO:0007669"/>
    <property type="project" value="InterPro"/>
</dbReference>
<dbReference type="EC" id="3.4.19.12" evidence="3"/>
<evidence type="ECO:0000256" key="11">
    <source>
        <dbReference type="ARBA" id="ARBA00023242"/>
    </source>
</evidence>
<organism evidence="16 17">
    <name type="scientific">Symbiodinium natans</name>
    <dbReference type="NCBI Taxonomy" id="878477"/>
    <lineage>
        <taxon>Eukaryota</taxon>
        <taxon>Sar</taxon>
        <taxon>Alveolata</taxon>
        <taxon>Dinophyceae</taxon>
        <taxon>Suessiales</taxon>
        <taxon>Symbiodiniaceae</taxon>
        <taxon>Symbiodinium</taxon>
    </lineage>
</organism>
<dbReference type="Proteomes" id="UP000604046">
    <property type="component" value="Unassembled WGS sequence"/>
</dbReference>
<evidence type="ECO:0000256" key="8">
    <source>
        <dbReference type="ARBA" id="ARBA00022807"/>
    </source>
</evidence>
<dbReference type="PANTHER" id="PTHR14159:SF0">
    <property type="entry name" value="ATAXIN-3-RELATED"/>
    <property type="match status" value="1"/>
</dbReference>
<dbReference type="Gene3D" id="1.10.287.10">
    <property type="entry name" value="S15/NS1, RNA-binding"/>
    <property type="match status" value="1"/>
</dbReference>
<evidence type="ECO:0000259" key="15">
    <source>
        <dbReference type="PROSITE" id="PS50957"/>
    </source>
</evidence>
<dbReference type="GO" id="GO:0005634">
    <property type="term" value="C:nucleus"/>
    <property type="evidence" value="ECO:0007669"/>
    <property type="project" value="UniProtKB-SubCell"/>
</dbReference>
<evidence type="ECO:0000256" key="2">
    <source>
        <dbReference type="ARBA" id="ARBA00004123"/>
    </source>
</evidence>
<dbReference type="PANTHER" id="PTHR14159">
    <property type="entry name" value="ATAXIN-3-RELATED"/>
    <property type="match status" value="1"/>
</dbReference>
<feature type="active site" evidence="12">
    <location>
        <position position="309"/>
    </location>
</feature>
<dbReference type="SUPFAM" id="SSF52540">
    <property type="entry name" value="P-loop containing nucleoside triphosphate hydrolases"/>
    <property type="match status" value="1"/>
</dbReference>
<feature type="domain" description="Josephin" evidence="15">
    <location>
        <begin position="178"/>
        <end position="354"/>
    </location>
</feature>
<name>A0A812J688_9DINO</name>
<comment type="catalytic activity">
    <reaction evidence="1">
        <text>Thiol-dependent hydrolysis of ester, thioester, amide, peptide and isopeptide bonds formed by the C-terminal Gly of ubiquitin (a 76-residue protein attached to proteins as an intracellular targeting signal).</text>
        <dbReference type="EC" id="3.4.19.12"/>
    </reaction>
</comment>
<dbReference type="GO" id="GO:0006508">
    <property type="term" value="P:proteolysis"/>
    <property type="evidence" value="ECO:0007669"/>
    <property type="project" value="UniProtKB-KW"/>
</dbReference>
<evidence type="ECO:0000313" key="16">
    <source>
        <dbReference type="EMBL" id="CAE7197921.1"/>
    </source>
</evidence>
<dbReference type="Gene3D" id="3.90.70.40">
    <property type="match status" value="1"/>
</dbReference>
<evidence type="ECO:0000256" key="4">
    <source>
        <dbReference type="ARBA" id="ARBA00022670"/>
    </source>
</evidence>
<sequence length="1467" mass="164586">MSSRVTFNEQFASQERRRRRDVLSKAKGVAEAEMKSGFWKVRQIFGDVFAGTFLKDVMPLFTQLKHAKRLGAAQRVFRTFRMKRCCHVLDSWVAQVVAASQGKILGASSQPAPQSSDLDVCDGPSKTVEAPAANAFDKMWCGLRGGGFDRATEDVRSGGSATSGIAGSDSEGSWVVVSEAPYFEEQEACYCAKHAVNHALQVEEFKINDFFERFVSEAEAEINSAFRQSQELAGEGHKVEYTPEDLCDGLGNFRAPVVMVALRSVGFKLENMSPEERAAGLENLRAMIVHEGSHWFCIRKIGDDWWRLDSNDHVNRGTKILEADLQKSLRTATAQIVFKVTGDWDSWDSKLPQRRARQARRQISAQISPKEAIKPTAPQELMCFLKAAGLEKYSEIMYEKQRGGVEALLEMEEPECAQMEKSCSFQDIDKGKLMDLVAQERNRRETEPSVGAKIAAQLKTATADSDSTYIYLFEQRHSEPNDIPLPEGTSNHSPIRCVRRLFEAQVPEAFVDHSVHKEVTILLSGSRADKLEHMDTMLNYIFGTKWQELHRFKGIPDLHQGGEADIVISAYKIPAVAGGRVQSRVTFMDYDLRTPNASKARASQVAEQVELFFRTYPQHVPSALTGVCCVVPTPTGLSQSQKQEQDAVLDLFPKSINKNTVLCCKTADGKPPEVAEIDAIGVLHRSSWHFHHPSDEASARGQKWWSRNEKKMKLLFDELCGFSPVKLRGRAQKDDDMQARQQLLDDLEADPAAAPAEKEVRQQMKAFPEDAKRWVAIGGTGVGKSATLSLLEGSLDFDFESKQWKSGFKLGNTSEAGTEKPEIRRSEEDIFADTPGPGDGRGQEKDREHMHLTAQMLNGMDRIDMLLLVVDARTRIPRGVRETLQFLQAAFGTEMWQHTVVCVNWWRLDQDSEDQRSMGMLQTTDEFKNDFLGMLQKPLRPDDEKDEYQGLGLSEGQCSKIRFAFFNTHYDRRKTGEGSEAARVEAVFCQLRREAAVSLGWRAGVRSQSPELRSLADAVRSTDTAEELKQCYDTVKRMPDKPKDVTDAKLEKVLNEIQRRSVRDSAQAADAALLSFIGKGGENSAREFLNQFEALKRKDASKLSALKPYKQVLEAALQGQPPCYDQFPDASLLLKDQVNKLCKHAKACAQTRKALDEILAQWSIVENGEVMNALTMWAQKQGIQSEADLARQIKDCESIKGKLTPVGRTRLQNLLNWHMYQHSSSGKSLSQKVQDLQKLLQEAQDASKTRLAEIKKALDAERKALDKEQKALEEAKEAERIHVEWRSVDVQHLNRIGSDEGSRARDDMIYCDCELKGDELYLGHSPGGAFGSKFIVVKKGKNVKQATGCKTVWKDEKGKGKKDYVIVIPTCDDQDFRALGVVCNFGVGGHEEPGIKVMEKMALIRKDCLERVDHGRYVWRDAGTRARWDVTLNFVDALGTMWPSVATFWSPGDAHKIKDLALKEMKK</sequence>
<dbReference type="OrthoDB" id="9895617at2759"/>
<dbReference type="Pfam" id="PF04548">
    <property type="entry name" value="AIG1"/>
    <property type="match status" value="1"/>
</dbReference>
<feature type="coiled-coil region" evidence="13">
    <location>
        <begin position="1226"/>
        <end position="1278"/>
    </location>
</feature>
<keyword evidence="10" id="KW-0804">Transcription</keyword>
<keyword evidence="6" id="KW-0833">Ubl conjugation pathway</keyword>
<evidence type="ECO:0000256" key="7">
    <source>
        <dbReference type="ARBA" id="ARBA00022801"/>
    </source>
</evidence>
<evidence type="ECO:0000256" key="3">
    <source>
        <dbReference type="ARBA" id="ARBA00012759"/>
    </source>
</evidence>
<feature type="compositionally biased region" description="Basic and acidic residues" evidence="14">
    <location>
        <begin position="817"/>
        <end position="828"/>
    </location>
</feature>
<evidence type="ECO:0000256" key="10">
    <source>
        <dbReference type="ARBA" id="ARBA00023163"/>
    </source>
</evidence>
<dbReference type="GO" id="GO:0004843">
    <property type="term" value="F:cysteine-type deubiquitinase activity"/>
    <property type="evidence" value="ECO:0007669"/>
    <property type="project" value="UniProtKB-EC"/>
</dbReference>
<evidence type="ECO:0000256" key="14">
    <source>
        <dbReference type="SAM" id="MobiDB-lite"/>
    </source>
</evidence>
<dbReference type="GO" id="GO:0005525">
    <property type="term" value="F:GTP binding"/>
    <property type="evidence" value="ECO:0007669"/>
    <property type="project" value="InterPro"/>
</dbReference>
<feature type="active site" evidence="12">
    <location>
        <position position="294"/>
    </location>
</feature>
<dbReference type="InterPro" id="IPR006703">
    <property type="entry name" value="G_AIG1"/>
</dbReference>
<dbReference type="InterPro" id="IPR027417">
    <property type="entry name" value="P-loop_NTPase"/>
</dbReference>
<keyword evidence="5" id="KW-0547">Nucleotide-binding</keyword>
<dbReference type="InterPro" id="IPR006155">
    <property type="entry name" value="Josephin"/>
</dbReference>
<evidence type="ECO:0000256" key="9">
    <source>
        <dbReference type="ARBA" id="ARBA00023015"/>
    </source>
</evidence>